<evidence type="ECO:0000313" key="5">
    <source>
        <dbReference type="Proteomes" id="UP001529510"/>
    </source>
</evidence>
<evidence type="ECO:0000256" key="1">
    <source>
        <dbReference type="ARBA" id="ARBA00007806"/>
    </source>
</evidence>
<dbReference type="GO" id="GO:0016798">
    <property type="term" value="F:hydrolase activity, acting on glycosyl bonds"/>
    <property type="evidence" value="ECO:0007669"/>
    <property type="project" value="UniProtKB-KW"/>
</dbReference>
<evidence type="ECO:0000259" key="3">
    <source>
        <dbReference type="Pfam" id="PF01055"/>
    </source>
</evidence>
<feature type="non-terminal residue" evidence="4">
    <location>
        <position position="75"/>
    </location>
</feature>
<sequence length="75" mass="8612">PAPAITWRMIGGIFDFYIFLGPDPSSVIAQYLDVVGKPAMPIYWALGYHLCRWGYKSSEKTWNVVKEMRNYGIPQ</sequence>
<comment type="similarity">
    <text evidence="1 2">Belongs to the glycosyl hydrolase 31 family.</text>
</comment>
<evidence type="ECO:0000313" key="4">
    <source>
        <dbReference type="EMBL" id="KAL0204164.1"/>
    </source>
</evidence>
<dbReference type="Gene3D" id="2.60.40.1760">
    <property type="entry name" value="glycosyl hydrolase (family 31)"/>
    <property type="match status" value="1"/>
</dbReference>
<organism evidence="4 5">
    <name type="scientific">Cirrhinus mrigala</name>
    <name type="common">Mrigala</name>
    <dbReference type="NCBI Taxonomy" id="683832"/>
    <lineage>
        <taxon>Eukaryota</taxon>
        <taxon>Metazoa</taxon>
        <taxon>Chordata</taxon>
        <taxon>Craniata</taxon>
        <taxon>Vertebrata</taxon>
        <taxon>Euteleostomi</taxon>
        <taxon>Actinopterygii</taxon>
        <taxon>Neopterygii</taxon>
        <taxon>Teleostei</taxon>
        <taxon>Ostariophysi</taxon>
        <taxon>Cypriniformes</taxon>
        <taxon>Cyprinidae</taxon>
        <taxon>Labeoninae</taxon>
        <taxon>Labeonini</taxon>
        <taxon>Cirrhinus</taxon>
    </lineage>
</organism>
<dbReference type="Gene3D" id="3.20.20.80">
    <property type="entry name" value="Glycosidases"/>
    <property type="match status" value="1"/>
</dbReference>
<keyword evidence="5" id="KW-1185">Reference proteome</keyword>
<feature type="domain" description="Glycoside hydrolase family 31 TIM barrel" evidence="3">
    <location>
        <begin position="38"/>
        <end position="74"/>
    </location>
</feature>
<keyword evidence="2" id="KW-0326">Glycosidase</keyword>
<comment type="caution">
    <text evidence="4">The sequence shown here is derived from an EMBL/GenBank/DDBJ whole genome shotgun (WGS) entry which is preliminary data.</text>
</comment>
<dbReference type="PANTHER" id="PTHR22762:SF104">
    <property type="entry name" value="P-TYPE DOMAIN-CONTAINING PROTEIN"/>
    <property type="match status" value="1"/>
</dbReference>
<dbReference type="SUPFAM" id="SSF51445">
    <property type="entry name" value="(Trans)glycosidases"/>
    <property type="match status" value="1"/>
</dbReference>
<dbReference type="Pfam" id="PF01055">
    <property type="entry name" value="Glyco_hydro_31_2nd"/>
    <property type="match status" value="1"/>
</dbReference>
<feature type="non-terminal residue" evidence="4">
    <location>
        <position position="1"/>
    </location>
</feature>
<evidence type="ECO:0000256" key="2">
    <source>
        <dbReference type="RuleBase" id="RU361185"/>
    </source>
</evidence>
<dbReference type="InterPro" id="IPR000322">
    <property type="entry name" value="Glyco_hydro_31_TIM"/>
</dbReference>
<accession>A0ABD0S044</accession>
<dbReference type="EMBL" id="JAMKFB020000001">
    <property type="protein sequence ID" value="KAL0204164.1"/>
    <property type="molecule type" value="Genomic_DNA"/>
</dbReference>
<dbReference type="Proteomes" id="UP001529510">
    <property type="component" value="Unassembled WGS sequence"/>
</dbReference>
<dbReference type="AlphaFoldDB" id="A0ABD0S044"/>
<name>A0ABD0S044_CIRMR</name>
<dbReference type="InterPro" id="IPR017853">
    <property type="entry name" value="GH"/>
</dbReference>
<gene>
    <name evidence="4" type="ORF">M9458_002182</name>
</gene>
<protein>
    <recommendedName>
        <fullName evidence="3">Glycoside hydrolase family 31 TIM barrel domain-containing protein</fullName>
    </recommendedName>
</protein>
<dbReference type="CDD" id="cd14752">
    <property type="entry name" value="GH31_N"/>
    <property type="match status" value="1"/>
</dbReference>
<keyword evidence="2" id="KW-0378">Hydrolase</keyword>
<proteinExistence type="inferred from homology"/>
<reference evidence="4 5" key="1">
    <citation type="submission" date="2024-05" db="EMBL/GenBank/DDBJ databases">
        <title>Genome sequencing and assembly of Indian major carp, Cirrhinus mrigala (Hamilton, 1822).</title>
        <authorList>
            <person name="Mohindra V."/>
            <person name="Chowdhury L.M."/>
            <person name="Lal K."/>
            <person name="Jena J.K."/>
        </authorList>
    </citation>
    <scope>NUCLEOTIDE SEQUENCE [LARGE SCALE GENOMIC DNA]</scope>
    <source>
        <strain evidence="4">CM1030</strain>
        <tissue evidence="4">Blood</tissue>
    </source>
</reference>
<dbReference type="PANTHER" id="PTHR22762">
    <property type="entry name" value="ALPHA-GLUCOSIDASE"/>
    <property type="match status" value="1"/>
</dbReference>